<keyword evidence="2" id="KW-1185">Reference proteome</keyword>
<dbReference type="AlphaFoldDB" id="A0AAD6W8T3"/>
<comment type="caution">
    <text evidence="1">The sequence shown here is derived from an EMBL/GenBank/DDBJ whole genome shotgun (WGS) entry which is preliminary data.</text>
</comment>
<proteinExistence type="predicted"/>
<evidence type="ECO:0000313" key="1">
    <source>
        <dbReference type="EMBL" id="KAJ7003605.1"/>
    </source>
</evidence>
<reference evidence="1" key="1">
    <citation type="journal article" date="2023" name="Mol. Ecol. Resour.">
        <title>Chromosome-level genome assembly of a triploid poplar Populus alba 'Berolinensis'.</title>
        <authorList>
            <person name="Chen S."/>
            <person name="Yu Y."/>
            <person name="Wang X."/>
            <person name="Wang S."/>
            <person name="Zhang T."/>
            <person name="Zhou Y."/>
            <person name="He R."/>
            <person name="Meng N."/>
            <person name="Wang Y."/>
            <person name="Liu W."/>
            <person name="Liu Z."/>
            <person name="Liu J."/>
            <person name="Guo Q."/>
            <person name="Huang H."/>
            <person name="Sederoff R.R."/>
            <person name="Wang G."/>
            <person name="Qu G."/>
            <person name="Chen S."/>
        </authorList>
    </citation>
    <scope>NUCLEOTIDE SEQUENCE</scope>
    <source>
        <strain evidence="1">SC-2020</strain>
    </source>
</reference>
<dbReference type="Proteomes" id="UP001164929">
    <property type="component" value="Chromosome 3"/>
</dbReference>
<sequence>MILHSHPSSLTSSGQSLILLHQYSIGCFVVDSKLLLKPMVTPWEVLHCLVLIPSRHLGGEKEELEHWKRDWQLRGWPLHGVLKS</sequence>
<name>A0AAD6W8T3_9ROSI</name>
<accession>A0AAD6W8T3</accession>
<evidence type="ECO:0000313" key="2">
    <source>
        <dbReference type="Proteomes" id="UP001164929"/>
    </source>
</evidence>
<dbReference type="EMBL" id="JAQIZT010000003">
    <property type="protein sequence ID" value="KAJ7003605.1"/>
    <property type="molecule type" value="Genomic_DNA"/>
</dbReference>
<gene>
    <name evidence="1" type="ORF">NC653_008729</name>
</gene>
<organism evidence="1 2">
    <name type="scientific">Populus alba x Populus x berolinensis</name>
    <dbReference type="NCBI Taxonomy" id="444605"/>
    <lineage>
        <taxon>Eukaryota</taxon>
        <taxon>Viridiplantae</taxon>
        <taxon>Streptophyta</taxon>
        <taxon>Embryophyta</taxon>
        <taxon>Tracheophyta</taxon>
        <taxon>Spermatophyta</taxon>
        <taxon>Magnoliopsida</taxon>
        <taxon>eudicotyledons</taxon>
        <taxon>Gunneridae</taxon>
        <taxon>Pentapetalae</taxon>
        <taxon>rosids</taxon>
        <taxon>fabids</taxon>
        <taxon>Malpighiales</taxon>
        <taxon>Salicaceae</taxon>
        <taxon>Saliceae</taxon>
        <taxon>Populus</taxon>
    </lineage>
</organism>
<protein>
    <submittedName>
        <fullName evidence="1">Uncharacterized protein</fullName>
    </submittedName>
</protein>